<keyword evidence="1" id="KW-1133">Transmembrane helix</keyword>
<feature type="transmembrane region" description="Helical" evidence="1">
    <location>
        <begin position="6"/>
        <end position="22"/>
    </location>
</feature>
<dbReference type="EMBL" id="QZJW01000008">
    <property type="protein sequence ID" value="RJO61867.1"/>
    <property type="molecule type" value="Genomic_DNA"/>
</dbReference>
<sequence length="117" mass="13307">MDKIIVLITGMGSIVFILWFFLGKKTKGVFAKERVEIKVEGGYSPDKIIVKKGRKTTLVFHRKDPSDCLEEVIIPEFKIRKKLPLGERVEVEITPEKTGEYGFECGMGMFKGKIIVK</sequence>
<dbReference type="Gene3D" id="2.60.40.420">
    <property type="entry name" value="Cupredoxins - blue copper proteins"/>
    <property type="match status" value="1"/>
</dbReference>
<evidence type="ECO:0000256" key="1">
    <source>
        <dbReference type="SAM" id="Phobius"/>
    </source>
</evidence>
<dbReference type="Proteomes" id="UP000285655">
    <property type="component" value="Unassembled WGS sequence"/>
</dbReference>
<organism evidence="3 4">
    <name type="scientific">candidate division WS5 bacterium</name>
    <dbReference type="NCBI Taxonomy" id="2093353"/>
    <lineage>
        <taxon>Bacteria</taxon>
        <taxon>candidate division WS5</taxon>
    </lineage>
</organism>
<gene>
    <name evidence="3" type="ORF">C4544_01600</name>
</gene>
<proteinExistence type="predicted"/>
<evidence type="ECO:0000313" key="4">
    <source>
        <dbReference type="Proteomes" id="UP000285655"/>
    </source>
</evidence>
<evidence type="ECO:0000313" key="3">
    <source>
        <dbReference type="EMBL" id="RJO61867.1"/>
    </source>
</evidence>
<dbReference type="SUPFAM" id="SSF49503">
    <property type="entry name" value="Cupredoxins"/>
    <property type="match status" value="1"/>
</dbReference>
<accession>A0A419DFJ7</accession>
<comment type="caution">
    <text evidence="3">The sequence shown here is derived from an EMBL/GenBank/DDBJ whole genome shotgun (WGS) entry which is preliminary data.</text>
</comment>
<dbReference type="InterPro" id="IPR008972">
    <property type="entry name" value="Cupredoxin"/>
</dbReference>
<dbReference type="AlphaFoldDB" id="A0A419DFJ7"/>
<reference evidence="3 4" key="1">
    <citation type="journal article" date="2017" name="ISME J.">
        <title>Energy and carbon metabolisms in a deep terrestrial subsurface fluid microbial community.</title>
        <authorList>
            <person name="Momper L."/>
            <person name="Jungbluth S.P."/>
            <person name="Lee M.D."/>
            <person name="Amend J.P."/>
        </authorList>
    </citation>
    <scope>NUCLEOTIDE SEQUENCE [LARGE SCALE GENOMIC DNA]</scope>
    <source>
        <strain evidence="3">SURF_29</strain>
    </source>
</reference>
<feature type="domain" description="EfeO-type cupredoxin-like" evidence="2">
    <location>
        <begin position="14"/>
        <end position="116"/>
    </location>
</feature>
<keyword evidence="1" id="KW-0812">Transmembrane</keyword>
<name>A0A419DFJ7_9BACT</name>
<evidence type="ECO:0000259" key="2">
    <source>
        <dbReference type="Pfam" id="PF13473"/>
    </source>
</evidence>
<protein>
    <submittedName>
        <fullName evidence="3">Cupredoxin domain-containing protein</fullName>
    </submittedName>
</protein>
<dbReference type="Pfam" id="PF13473">
    <property type="entry name" value="Cupredoxin_1"/>
    <property type="match status" value="1"/>
</dbReference>
<dbReference type="InterPro" id="IPR028096">
    <property type="entry name" value="EfeO_Cupredoxin"/>
</dbReference>
<keyword evidence="1" id="KW-0472">Membrane</keyword>